<comment type="caution">
    <text evidence="1">The sequence shown here is derived from an EMBL/GenBank/DDBJ whole genome shotgun (WGS) entry which is preliminary data.</text>
</comment>
<accession>A0A645A9I7</accession>
<name>A0A645A9I7_9ZZZZ</name>
<proteinExistence type="predicted"/>
<sequence length="112" mass="12302">MHLRVAVSRVKTETVAVRNNSPAFLTLLSGNYDCTVGGITAVKCSGCSTFEDGHALDVLRVDVRTTTGEVQVTVSYNLASSGPYSKVANRIERTVVHWNTIDNIKWLVVTRY</sequence>
<dbReference type="EMBL" id="VSSQ01012495">
    <property type="protein sequence ID" value="MPM49368.1"/>
    <property type="molecule type" value="Genomic_DNA"/>
</dbReference>
<evidence type="ECO:0000313" key="1">
    <source>
        <dbReference type="EMBL" id="MPM49368.1"/>
    </source>
</evidence>
<protein>
    <submittedName>
        <fullName evidence="1">Uncharacterized protein</fullName>
    </submittedName>
</protein>
<reference evidence="1" key="1">
    <citation type="submission" date="2019-08" db="EMBL/GenBank/DDBJ databases">
        <authorList>
            <person name="Kucharzyk K."/>
            <person name="Murdoch R.W."/>
            <person name="Higgins S."/>
            <person name="Loffler F."/>
        </authorList>
    </citation>
    <scope>NUCLEOTIDE SEQUENCE</scope>
</reference>
<organism evidence="1">
    <name type="scientific">bioreactor metagenome</name>
    <dbReference type="NCBI Taxonomy" id="1076179"/>
    <lineage>
        <taxon>unclassified sequences</taxon>
        <taxon>metagenomes</taxon>
        <taxon>ecological metagenomes</taxon>
    </lineage>
</organism>
<gene>
    <name evidence="1" type="ORF">SDC9_96097</name>
</gene>
<dbReference type="AlphaFoldDB" id="A0A645A9I7"/>